<dbReference type="InterPro" id="IPR011993">
    <property type="entry name" value="PH-like_dom_sf"/>
</dbReference>
<name>A0ABD2PU91_9PLAT</name>
<dbReference type="Gene3D" id="2.30.29.30">
    <property type="entry name" value="Pleckstrin-homology domain (PH domain)/Phosphotyrosine-binding domain (PTB)"/>
    <property type="match status" value="1"/>
</dbReference>
<dbReference type="Proteomes" id="UP001626550">
    <property type="component" value="Unassembled WGS sequence"/>
</dbReference>
<dbReference type="EMBL" id="JBJKFK010003313">
    <property type="protein sequence ID" value="KAL3310031.1"/>
    <property type="molecule type" value="Genomic_DNA"/>
</dbReference>
<comment type="caution">
    <text evidence="1">The sequence shown here is derived from an EMBL/GenBank/DDBJ whole genome shotgun (WGS) entry which is preliminary data.</text>
</comment>
<accession>A0ABD2PU91</accession>
<evidence type="ECO:0000313" key="1">
    <source>
        <dbReference type="EMBL" id="KAL3310031.1"/>
    </source>
</evidence>
<evidence type="ECO:0000313" key="2">
    <source>
        <dbReference type="Proteomes" id="UP001626550"/>
    </source>
</evidence>
<dbReference type="AlphaFoldDB" id="A0ABD2PU91"/>
<proteinExistence type="predicted"/>
<sequence length="309" mass="35159">MDNTRMDNDTDGKLEQDMKALDEAYQLMDFVLKHINKTAQIRQIGNDLDWLQQKLRFVNIDFKAKTAWNSNRCLIQAGPVNCLRYNNKSTGSYQKREMIMFLFTDCFLVATPTWPSSIQDSTKAKAPKSGSVLKFNSKRIFAPYLEESHVPDGIAVRTAPPPPVGLESELIKKVSKLQQSQQENYRDKVAFVSQNLRVFIAGSSEKTSGNTRFELIPFGEPIWIRNASLKKIKMFGSDDDATGPSDQEFDSYARRSSLSMPHLSNPYQSIRRQSILNLPKISNLDSDLKLYTKQGGKTLKLRFGNEEDK</sequence>
<keyword evidence="2" id="KW-1185">Reference proteome</keyword>
<organism evidence="1 2">
    <name type="scientific">Cichlidogyrus casuarinus</name>
    <dbReference type="NCBI Taxonomy" id="1844966"/>
    <lineage>
        <taxon>Eukaryota</taxon>
        <taxon>Metazoa</taxon>
        <taxon>Spiralia</taxon>
        <taxon>Lophotrochozoa</taxon>
        <taxon>Platyhelminthes</taxon>
        <taxon>Monogenea</taxon>
        <taxon>Monopisthocotylea</taxon>
        <taxon>Dactylogyridea</taxon>
        <taxon>Ancyrocephalidae</taxon>
        <taxon>Cichlidogyrus</taxon>
    </lineage>
</organism>
<gene>
    <name evidence="1" type="ORF">Ciccas_011410</name>
</gene>
<reference evidence="1 2" key="1">
    <citation type="submission" date="2024-11" db="EMBL/GenBank/DDBJ databases">
        <title>Adaptive evolution of stress response genes in parasites aligns with host niche diversity.</title>
        <authorList>
            <person name="Hahn C."/>
            <person name="Resl P."/>
        </authorList>
    </citation>
    <scope>NUCLEOTIDE SEQUENCE [LARGE SCALE GENOMIC DNA]</scope>
    <source>
        <strain evidence="1">EGGRZ-B1_66</strain>
        <tissue evidence="1">Body</tissue>
    </source>
</reference>
<protein>
    <submittedName>
        <fullName evidence="1">Uncharacterized protein</fullName>
    </submittedName>
</protein>